<feature type="region of interest" description="Disordered" evidence="1">
    <location>
        <begin position="256"/>
        <end position="284"/>
    </location>
</feature>
<feature type="region of interest" description="Disordered" evidence="1">
    <location>
        <begin position="86"/>
        <end position="141"/>
    </location>
</feature>
<gene>
    <name evidence="2" type="ORF">BT96DRAFT_1007837</name>
</gene>
<feature type="compositionally biased region" description="Low complexity" evidence="1">
    <location>
        <begin position="91"/>
        <end position="101"/>
    </location>
</feature>
<reference evidence="2" key="1">
    <citation type="journal article" date="2019" name="Environ. Microbiol.">
        <title>Fungal ecological strategies reflected in gene transcription - a case study of two litter decomposers.</title>
        <authorList>
            <person name="Barbi F."/>
            <person name="Kohler A."/>
            <person name="Barry K."/>
            <person name="Baskaran P."/>
            <person name="Daum C."/>
            <person name="Fauchery L."/>
            <person name="Ihrmark K."/>
            <person name="Kuo A."/>
            <person name="LaButti K."/>
            <person name="Lipzen A."/>
            <person name="Morin E."/>
            <person name="Grigoriev I.V."/>
            <person name="Henrissat B."/>
            <person name="Lindahl B."/>
            <person name="Martin F."/>
        </authorList>
    </citation>
    <scope>NUCLEOTIDE SEQUENCE</scope>
    <source>
        <strain evidence="2">JB14</strain>
    </source>
</reference>
<proteinExistence type="predicted"/>
<dbReference type="Proteomes" id="UP000799118">
    <property type="component" value="Unassembled WGS sequence"/>
</dbReference>
<feature type="compositionally biased region" description="Low complexity" evidence="1">
    <location>
        <begin position="1"/>
        <end position="12"/>
    </location>
</feature>
<feature type="compositionally biased region" description="Polar residues" evidence="1">
    <location>
        <begin position="20"/>
        <end position="30"/>
    </location>
</feature>
<feature type="compositionally biased region" description="Low complexity" evidence="1">
    <location>
        <begin position="259"/>
        <end position="273"/>
    </location>
</feature>
<evidence type="ECO:0000256" key="1">
    <source>
        <dbReference type="SAM" id="MobiDB-lite"/>
    </source>
</evidence>
<name>A0A6A4GGE9_9AGAR</name>
<evidence type="ECO:0000313" key="3">
    <source>
        <dbReference type="Proteomes" id="UP000799118"/>
    </source>
</evidence>
<feature type="region of interest" description="Disordered" evidence="1">
    <location>
        <begin position="1"/>
        <end position="61"/>
    </location>
</feature>
<evidence type="ECO:0000313" key="2">
    <source>
        <dbReference type="EMBL" id="KAE9384662.1"/>
    </source>
</evidence>
<protein>
    <submittedName>
        <fullName evidence="2">Uncharacterized protein</fullName>
    </submittedName>
</protein>
<feature type="compositionally biased region" description="Polar residues" evidence="1">
    <location>
        <begin position="275"/>
        <end position="284"/>
    </location>
</feature>
<keyword evidence="3" id="KW-1185">Reference proteome</keyword>
<accession>A0A6A4GGE9</accession>
<dbReference type="AlphaFoldDB" id="A0A6A4GGE9"/>
<organism evidence="2 3">
    <name type="scientific">Gymnopus androsaceus JB14</name>
    <dbReference type="NCBI Taxonomy" id="1447944"/>
    <lineage>
        <taxon>Eukaryota</taxon>
        <taxon>Fungi</taxon>
        <taxon>Dikarya</taxon>
        <taxon>Basidiomycota</taxon>
        <taxon>Agaricomycotina</taxon>
        <taxon>Agaricomycetes</taxon>
        <taxon>Agaricomycetidae</taxon>
        <taxon>Agaricales</taxon>
        <taxon>Marasmiineae</taxon>
        <taxon>Omphalotaceae</taxon>
        <taxon>Gymnopus</taxon>
    </lineage>
</organism>
<dbReference type="EMBL" id="ML770100">
    <property type="protein sequence ID" value="KAE9384662.1"/>
    <property type="molecule type" value="Genomic_DNA"/>
</dbReference>
<sequence>MPSSTSSYTTTEDSTDESGFHSTNIATQNGKKAPIRRQILGEKTSRNPSPPPRSPLGPREPCVACTAKKIARTKCSWLPVIKREKKKTGESAVSADASSAPALPPKRPQTNAIAGPSRLPPSSTGQACAASSAHAGVPPSADPGVTPTNVLVNELYKLHGEITASLQANLQYIHTEVSDMGDDISALAASQSKLLERSRLQPAYHISRNLGLMTPILFWSQHALRCRRMLVACIPPKRARTKCSWLPVIKREKKKHGESAVSADASSAPALPSKRPQTNADRRSFTTVPRLSTVSLCSFQAHAGVPSSADPGVTPTNVLVNELYKLTRQSITASLQQTYEYIHYRGVRTWAMTFQPWPRVNLSCSSEAWPDDVSSRPRKRLQPALPHLPNLGLMMPISSVSAHPLLKS</sequence>